<dbReference type="AlphaFoldDB" id="A0A2V4B8E0"/>
<dbReference type="OrthoDB" id="3635853at2"/>
<gene>
    <name evidence="1" type="ORF">BAY60_18800</name>
</gene>
<sequence>MQCDVSIRYNQLAGALSVPDGGFSIIPSTGANVTRGYAVSVHPECERVLPGIVQASDLARYADEHAATLALPGRVFGGWRDPESGAAFLDVSVVVPELGDALTLAQAHGQLAVFDFLALTSVPVTSVPAAA</sequence>
<comment type="caution">
    <text evidence="1">The sequence shown here is derived from an EMBL/GenBank/DDBJ whole genome shotgun (WGS) entry which is preliminary data.</text>
</comment>
<keyword evidence="2" id="KW-1185">Reference proteome</keyword>
<proteinExistence type="predicted"/>
<accession>A0A2V4B8E0</accession>
<dbReference type="Proteomes" id="UP000249915">
    <property type="component" value="Unassembled WGS sequence"/>
</dbReference>
<protein>
    <submittedName>
        <fullName evidence="1">Uncharacterized protein</fullName>
    </submittedName>
</protein>
<evidence type="ECO:0000313" key="1">
    <source>
        <dbReference type="EMBL" id="PXY25425.1"/>
    </source>
</evidence>
<dbReference type="EMBL" id="MASW01000003">
    <property type="protein sequence ID" value="PXY25425.1"/>
    <property type="molecule type" value="Genomic_DNA"/>
</dbReference>
<name>A0A2V4B8E0_9PSEU</name>
<organism evidence="1 2">
    <name type="scientific">Prauserella muralis</name>
    <dbReference type="NCBI Taxonomy" id="588067"/>
    <lineage>
        <taxon>Bacteria</taxon>
        <taxon>Bacillati</taxon>
        <taxon>Actinomycetota</taxon>
        <taxon>Actinomycetes</taxon>
        <taxon>Pseudonocardiales</taxon>
        <taxon>Pseudonocardiaceae</taxon>
        <taxon>Prauserella</taxon>
    </lineage>
</organism>
<reference evidence="1 2" key="1">
    <citation type="submission" date="2016-07" db="EMBL/GenBank/DDBJ databases">
        <title>Draft genome sequence of Prauserella muralis DSM 45305, isolated from a mould-covered wall in an indoor environment.</title>
        <authorList>
            <person name="Ruckert C."/>
            <person name="Albersmeier A."/>
            <person name="Jiang C.-L."/>
            <person name="Jiang Y."/>
            <person name="Kalinowski J."/>
            <person name="Schneider O."/>
            <person name="Winkler A."/>
            <person name="Zotchev S.B."/>
        </authorList>
    </citation>
    <scope>NUCLEOTIDE SEQUENCE [LARGE SCALE GENOMIC DNA]</scope>
    <source>
        <strain evidence="1 2">DSM 45305</strain>
    </source>
</reference>
<evidence type="ECO:0000313" key="2">
    <source>
        <dbReference type="Proteomes" id="UP000249915"/>
    </source>
</evidence>
<dbReference type="RefSeq" id="WP_112282549.1">
    <property type="nucleotide sequence ID" value="NZ_MASW01000003.1"/>
</dbReference>